<evidence type="ECO:0000256" key="3">
    <source>
        <dbReference type="SAM" id="Phobius"/>
    </source>
</evidence>
<sequence length="569" mass="64389">MVAMSANGYTQTIEAETAEGNDDVVTDELEIQVERSAEEIAAEQEHQYLLSTGERLAELEQLIRDETKSLGQLLTTAKRNDWTPELEAAVAEQRRRIADLKNSFEQLAIGGVNLSLFSLVEEPKDWQEELTLVLKPLLENLRGLTEKPRKIENVRRAIEEQRITISTAEDALRSLDKFDGEKHSKRVASELSLVRDKWEKLKAEATRSKELAELELQNLVREQSSWYQAFAEGFKSFARQRGLTLLIAFGFVVLIVLVFRVLGNIFSSRSRNDPKRARRTTYRILAYTQRLLMFVLIFASVMVVFFVRGDVLLLALMSVLLFALAIGLKNMLPQFLEESRILLNIGRVREQERVLIKGVPWRVATINFYSKLTNPEIRGTLRLPLSDLKSLTSQPLGDHRWFPSSIGDWVLDDANRLYEVTHQGPVTVELQSAQLTSKLIPTEVYFAAGFVNVSKSKRIRLVSVFGIDYAHQSIALDVVPDKFQAGVLAHLEQANIGTNQIEVKVEFQAAGASSLDYRIIVFVGVAAAKHYYRIGRYIQQACLRVCNEEGWGIPFPQLTVHQGTDISVE</sequence>
<gene>
    <name evidence="4" type="ORF">GCM10008090_12290</name>
</gene>
<keyword evidence="1" id="KW-0175">Coiled coil</keyword>
<reference evidence="4" key="2">
    <citation type="submission" date="2020-09" db="EMBL/GenBank/DDBJ databases">
        <authorList>
            <person name="Sun Q."/>
            <person name="Kim S."/>
        </authorList>
    </citation>
    <scope>NUCLEOTIDE SEQUENCE</scope>
    <source>
        <strain evidence="4">KCTC 12711</strain>
    </source>
</reference>
<dbReference type="AlphaFoldDB" id="A0A918RMY0"/>
<keyword evidence="3" id="KW-0472">Membrane</keyword>
<feature type="transmembrane region" description="Helical" evidence="3">
    <location>
        <begin position="243"/>
        <end position="263"/>
    </location>
</feature>
<comment type="caution">
    <text evidence="4">The sequence shown here is derived from an EMBL/GenBank/DDBJ whole genome shotgun (WGS) entry which is preliminary data.</text>
</comment>
<protein>
    <recommendedName>
        <fullName evidence="6">Mechanosensitive ion channel</fullName>
    </recommendedName>
</protein>
<name>A0A918RMY0_9GAMM</name>
<organism evidence="4 5">
    <name type="scientific">Arenicella chitinivorans</name>
    <dbReference type="NCBI Taxonomy" id="1329800"/>
    <lineage>
        <taxon>Bacteria</taxon>
        <taxon>Pseudomonadati</taxon>
        <taxon>Pseudomonadota</taxon>
        <taxon>Gammaproteobacteria</taxon>
        <taxon>Arenicellales</taxon>
        <taxon>Arenicellaceae</taxon>
        <taxon>Arenicella</taxon>
    </lineage>
</organism>
<evidence type="ECO:0008006" key="6">
    <source>
        <dbReference type="Google" id="ProtNLM"/>
    </source>
</evidence>
<evidence type="ECO:0000256" key="1">
    <source>
        <dbReference type="SAM" id="Coils"/>
    </source>
</evidence>
<evidence type="ECO:0000313" key="5">
    <source>
        <dbReference type="Proteomes" id="UP000614811"/>
    </source>
</evidence>
<dbReference type="Gene3D" id="3.30.70.100">
    <property type="match status" value="1"/>
</dbReference>
<proteinExistence type="predicted"/>
<evidence type="ECO:0000256" key="2">
    <source>
        <dbReference type="SAM" id="MobiDB-lite"/>
    </source>
</evidence>
<keyword evidence="3" id="KW-0812">Transmembrane</keyword>
<feature type="region of interest" description="Disordered" evidence="2">
    <location>
        <begin position="1"/>
        <end position="22"/>
    </location>
</feature>
<dbReference type="SUPFAM" id="SSF82689">
    <property type="entry name" value="Mechanosensitive channel protein MscS (YggB), C-terminal domain"/>
    <property type="match status" value="1"/>
</dbReference>
<evidence type="ECO:0000313" key="4">
    <source>
        <dbReference type="EMBL" id="GHA04458.1"/>
    </source>
</evidence>
<feature type="transmembrane region" description="Helical" evidence="3">
    <location>
        <begin position="312"/>
        <end position="332"/>
    </location>
</feature>
<keyword evidence="3" id="KW-1133">Transmembrane helix</keyword>
<feature type="transmembrane region" description="Helical" evidence="3">
    <location>
        <begin position="284"/>
        <end position="306"/>
    </location>
</feature>
<dbReference type="GO" id="GO:0016020">
    <property type="term" value="C:membrane"/>
    <property type="evidence" value="ECO:0007669"/>
    <property type="project" value="InterPro"/>
</dbReference>
<dbReference type="Proteomes" id="UP000614811">
    <property type="component" value="Unassembled WGS sequence"/>
</dbReference>
<keyword evidence="5" id="KW-1185">Reference proteome</keyword>
<reference evidence="4" key="1">
    <citation type="journal article" date="2014" name="Int. J. Syst. Evol. Microbiol.">
        <title>Complete genome sequence of Corynebacterium casei LMG S-19264T (=DSM 44701T), isolated from a smear-ripened cheese.</title>
        <authorList>
            <consortium name="US DOE Joint Genome Institute (JGI-PGF)"/>
            <person name="Walter F."/>
            <person name="Albersmeier A."/>
            <person name="Kalinowski J."/>
            <person name="Ruckert C."/>
        </authorList>
    </citation>
    <scope>NUCLEOTIDE SEQUENCE</scope>
    <source>
        <strain evidence="4">KCTC 12711</strain>
    </source>
</reference>
<accession>A0A918RMY0</accession>
<feature type="coiled-coil region" evidence="1">
    <location>
        <begin position="195"/>
        <end position="222"/>
    </location>
</feature>
<dbReference type="EMBL" id="BMXA01000002">
    <property type="protein sequence ID" value="GHA04458.1"/>
    <property type="molecule type" value="Genomic_DNA"/>
</dbReference>
<dbReference type="InterPro" id="IPR011066">
    <property type="entry name" value="MscS_channel_C_sf"/>
</dbReference>